<gene>
    <name evidence="2" type="ordered locus">CJA_0299</name>
</gene>
<evidence type="ECO:0000313" key="3">
    <source>
        <dbReference type="Proteomes" id="UP000001036"/>
    </source>
</evidence>
<dbReference type="KEGG" id="cja:CJA_0299"/>
<feature type="transmembrane region" description="Helical" evidence="1">
    <location>
        <begin position="6"/>
        <end position="24"/>
    </location>
</feature>
<evidence type="ECO:0000313" key="2">
    <source>
        <dbReference type="EMBL" id="ACE83175.1"/>
    </source>
</evidence>
<dbReference type="STRING" id="498211.CJA_0299"/>
<dbReference type="EMBL" id="CP000934">
    <property type="protein sequence ID" value="ACE83175.1"/>
    <property type="molecule type" value="Genomic_DNA"/>
</dbReference>
<name>B3PHA2_CELJU</name>
<protein>
    <recommendedName>
        <fullName evidence="4">DUF3301 domain-containing protein</fullName>
    </recommendedName>
</protein>
<dbReference type="RefSeq" id="WP_012485981.1">
    <property type="nucleotide sequence ID" value="NC_010995.1"/>
</dbReference>
<dbReference type="AlphaFoldDB" id="B3PHA2"/>
<dbReference type="InterPro" id="IPR021732">
    <property type="entry name" value="DUF3301"/>
</dbReference>
<dbReference type="Pfam" id="PF11743">
    <property type="entry name" value="DUF3301"/>
    <property type="match status" value="1"/>
</dbReference>
<keyword evidence="1" id="KW-0812">Transmembrane</keyword>
<reference evidence="2 3" key="1">
    <citation type="journal article" date="2008" name="J. Bacteriol.">
        <title>Insights into plant cell wall degradation from the genome sequence of the soil bacterium Cellvibrio japonicus.</title>
        <authorList>
            <person name="Deboy R.T."/>
            <person name="Mongodin E.F."/>
            <person name="Fouts D.E."/>
            <person name="Tailford L.E."/>
            <person name="Khouri H."/>
            <person name="Emerson J.B."/>
            <person name="Mohamoud Y."/>
            <person name="Watkins K."/>
            <person name="Henrissat B."/>
            <person name="Gilbert H.J."/>
            <person name="Nelson K.E."/>
        </authorList>
    </citation>
    <scope>NUCLEOTIDE SEQUENCE [LARGE SCALE GENOMIC DNA]</scope>
    <source>
        <strain evidence="2 3">Ueda107</strain>
    </source>
</reference>
<keyword evidence="1" id="KW-1133">Transmembrane helix</keyword>
<dbReference type="Proteomes" id="UP000001036">
    <property type="component" value="Chromosome"/>
</dbReference>
<proteinExistence type="predicted"/>
<dbReference type="OrthoDB" id="5959530at2"/>
<keyword evidence="3" id="KW-1185">Reference proteome</keyword>
<sequence>MLNIEWFFWLIILSLAILYWRHALRVKEWAYMAARKRCEELQVQMLDESVYLRRLWVKRNAQGKLVFWRAFYFEFTVSGGERYFGRVLMLGNLIEEVQLEPHRLH</sequence>
<accession>B3PHA2</accession>
<dbReference type="HOGENOM" id="CLU_136199_0_1_6"/>
<dbReference type="eggNOG" id="ENOG5032ZC9">
    <property type="taxonomic scope" value="Bacteria"/>
</dbReference>
<evidence type="ECO:0008006" key="4">
    <source>
        <dbReference type="Google" id="ProtNLM"/>
    </source>
</evidence>
<evidence type="ECO:0000256" key="1">
    <source>
        <dbReference type="SAM" id="Phobius"/>
    </source>
</evidence>
<keyword evidence="1" id="KW-0472">Membrane</keyword>
<organism evidence="2 3">
    <name type="scientific">Cellvibrio japonicus (strain Ueda107)</name>
    <name type="common">Pseudomonas fluorescens subsp. cellulosa</name>
    <dbReference type="NCBI Taxonomy" id="498211"/>
    <lineage>
        <taxon>Bacteria</taxon>
        <taxon>Pseudomonadati</taxon>
        <taxon>Pseudomonadota</taxon>
        <taxon>Gammaproteobacteria</taxon>
        <taxon>Cellvibrionales</taxon>
        <taxon>Cellvibrionaceae</taxon>
        <taxon>Cellvibrio</taxon>
    </lineage>
</organism>